<dbReference type="InterPro" id="IPR036186">
    <property type="entry name" value="Serpin_sf"/>
</dbReference>
<evidence type="ECO:0000259" key="4">
    <source>
        <dbReference type="Pfam" id="PF00079"/>
    </source>
</evidence>
<dbReference type="InterPro" id="IPR042178">
    <property type="entry name" value="Serpin_sf_1"/>
</dbReference>
<proteinExistence type="predicted"/>
<protein>
    <recommendedName>
        <fullName evidence="4">Serpin domain-containing protein</fullName>
    </recommendedName>
</protein>
<dbReference type="InterPro" id="IPR023796">
    <property type="entry name" value="Serpin_dom"/>
</dbReference>
<keyword evidence="2" id="KW-0722">Serine protease inhibitor</keyword>
<name>A0A8X6Y7Z0_9ARAC</name>
<keyword evidence="3" id="KW-0732">Signal</keyword>
<reference evidence="5" key="1">
    <citation type="submission" date="2020-08" db="EMBL/GenBank/DDBJ databases">
        <title>Multicomponent nature underlies the extraordinary mechanical properties of spider dragline silk.</title>
        <authorList>
            <person name="Kono N."/>
            <person name="Nakamura H."/>
            <person name="Mori M."/>
            <person name="Yoshida Y."/>
            <person name="Ohtoshi R."/>
            <person name="Malay A.D."/>
            <person name="Moran D.A.P."/>
            <person name="Tomita M."/>
            <person name="Numata K."/>
            <person name="Arakawa K."/>
        </authorList>
    </citation>
    <scope>NUCLEOTIDE SEQUENCE</scope>
</reference>
<dbReference type="GO" id="GO:0004867">
    <property type="term" value="F:serine-type endopeptidase inhibitor activity"/>
    <property type="evidence" value="ECO:0007669"/>
    <property type="project" value="UniProtKB-KW"/>
</dbReference>
<evidence type="ECO:0000256" key="2">
    <source>
        <dbReference type="ARBA" id="ARBA00022900"/>
    </source>
</evidence>
<dbReference type="PROSITE" id="PS51257">
    <property type="entry name" value="PROKAR_LIPOPROTEIN"/>
    <property type="match status" value="1"/>
</dbReference>
<accession>A0A8X6Y7Z0</accession>
<keyword evidence="1" id="KW-0646">Protease inhibitor</keyword>
<sequence length="97" mass="10333">MSSFTGKMAIKMTCVSLLVTLLAVVVPLSSAGTSCTPTEMAQENLQKLALASNELAFNLLRKLNTESKNIFFSPFSISTAFGMLFYGSGGDTAEVKL</sequence>
<evidence type="ECO:0000256" key="1">
    <source>
        <dbReference type="ARBA" id="ARBA00022690"/>
    </source>
</evidence>
<gene>
    <name evidence="5" type="ORF">TNIN_430641</name>
</gene>
<feature type="domain" description="Serpin" evidence="4">
    <location>
        <begin position="51"/>
        <end position="94"/>
    </location>
</feature>
<dbReference type="Pfam" id="PF00079">
    <property type="entry name" value="Serpin"/>
    <property type="match status" value="1"/>
</dbReference>
<evidence type="ECO:0000313" key="6">
    <source>
        <dbReference type="Proteomes" id="UP000886998"/>
    </source>
</evidence>
<keyword evidence="6" id="KW-1185">Reference proteome</keyword>
<evidence type="ECO:0000256" key="3">
    <source>
        <dbReference type="SAM" id="SignalP"/>
    </source>
</evidence>
<dbReference type="OrthoDB" id="6434942at2759"/>
<dbReference type="Gene3D" id="3.30.497.10">
    <property type="entry name" value="Antithrombin, subunit I, domain 2"/>
    <property type="match status" value="1"/>
</dbReference>
<organism evidence="5 6">
    <name type="scientific">Trichonephila inaurata madagascariensis</name>
    <dbReference type="NCBI Taxonomy" id="2747483"/>
    <lineage>
        <taxon>Eukaryota</taxon>
        <taxon>Metazoa</taxon>
        <taxon>Ecdysozoa</taxon>
        <taxon>Arthropoda</taxon>
        <taxon>Chelicerata</taxon>
        <taxon>Arachnida</taxon>
        <taxon>Araneae</taxon>
        <taxon>Araneomorphae</taxon>
        <taxon>Entelegynae</taxon>
        <taxon>Araneoidea</taxon>
        <taxon>Nephilidae</taxon>
        <taxon>Trichonephila</taxon>
        <taxon>Trichonephila inaurata</taxon>
    </lineage>
</organism>
<comment type="caution">
    <text evidence="5">The sequence shown here is derived from an EMBL/GenBank/DDBJ whole genome shotgun (WGS) entry which is preliminary data.</text>
</comment>
<dbReference type="SUPFAM" id="SSF56574">
    <property type="entry name" value="Serpins"/>
    <property type="match status" value="1"/>
</dbReference>
<feature type="chain" id="PRO_5036481780" description="Serpin domain-containing protein" evidence="3">
    <location>
        <begin position="32"/>
        <end position="97"/>
    </location>
</feature>
<evidence type="ECO:0000313" key="5">
    <source>
        <dbReference type="EMBL" id="GFY67358.1"/>
    </source>
</evidence>
<feature type="signal peptide" evidence="3">
    <location>
        <begin position="1"/>
        <end position="31"/>
    </location>
</feature>
<dbReference type="AlphaFoldDB" id="A0A8X6Y7Z0"/>
<dbReference type="EMBL" id="BMAV01016532">
    <property type="protein sequence ID" value="GFY67358.1"/>
    <property type="molecule type" value="Genomic_DNA"/>
</dbReference>
<dbReference type="Proteomes" id="UP000886998">
    <property type="component" value="Unassembled WGS sequence"/>
</dbReference>